<dbReference type="RefSeq" id="WP_179500769.1">
    <property type="nucleotide sequence ID" value="NZ_JACCAA010000001.1"/>
</dbReference>
<evidence type="ECO:0000313" key="2">
    <source>
        <dbReference type="Proteomes" id="UP000540656"/>
    </source>
</evidence>
<gene>
    <name evidence="1" type="ORF">BJ980_000427</name>
</gene>
<keyword evidence="2" id="KW-1185">Reference proteome</keyword>
<dbReference type="EMBL" id="JACCAA010000001">
    <property type="protein sequence ID" value="NYG57504.1"/>
    <property type="molecule type" value="Genomic_DNA"/>
</dbReference>
<dbReference type="Proteomes" id="UP000540656">
    <property type="component" value="Unassembled WGS sequence"/>
</dbReference>
<proteinExistence type="predicted"/>
<protein>
    <submittedName>
        <fullName evidence="1">Uncharacterized protein</fullName>
    </submittedName>
</protein>
<organism evidence="1 2">
    <name type="scientific">Nocardioides daedukensis</name>
    <dbReference type="NCBI Taxonomy" id="634462"/>
    <lineage>
        <taxon>Bacteria</taxon>
        <taxon>Bacillati</taxon>
        <taxon>Actinomycetota</taxon>
        <taxon>Actinomycetes</taxon>
        <taxon>Propionibacteriales</taxon>
        <taxon>Nocardioidaceae</taxon>
        <taxon>Nocardioides</taxon>
    </lineage>
</organism>
<reference evidence="1 2" key="1">
    <citation type="submission" date="2020-07" db="EMBL/GenBank/DDBJ databases">
        <title>Sequencing the genomes of 1000 actinobacteria strains.</title>
        <authorList>
            <person name="Klenk H.-P."/>
        </authorList>
    </citation>
    <scope>NUCLEOTIDE SEQUENCE [LARGE SCALE GENOMIC DNA]</scope>
    <source>
        <strain evidence="1 2">DSM 23819</strain>
    </source>
</reference>
<dbReference type="AlphaFoldDB" id="A0A7Y9S0I3"/>
<name>A0A7Y9S0I3_9ACTN</name>
<comment type="caution">
    <text evidence="1">The sequence shown here is derived from an EMBL/GenBank/DDBJ whole genome shotgun (WGS) entry which is preliminary data.</text>
</comment>
<sequence>MLHILLDSNRSGIKPGALQFAGETEIHTTQDTGDLTAQRHYSLPGGVSGLRTSDTTLDFLLTNPAGTDL</sequence>
<accession>A0A7Y9S0I3</accession>
<evidence type="ECO:0000313" key="1">
    <source>
        <dbReference type="EMBL" id="NYG57504.1"/>
    </source>
</evidence>